<gene>
    <name evidence="11" type="primary">AUGUSTUS-3.0.2_31406</name>
    <name evidence="11" type="ORF">TcasGA2_TC031406</name>
</gene>
<reference evidence="11 12" key="1">
    <citation type="journal article" date="2008" name="Nature">
        <title>The genome of the model beetle and pest Tribolium castaneum.</title>
        <authorList>
            <consortium name="Tribolium Genome Sequencing Consortium"/>
            <person name="Richards S."/>
            <person name="Gibbs R.A."/>
            <person name="Weinstock G.M."/>
            <person name="Brown S.J."/>
            <person name="Denell R."/>
            <person name="Beeman R.W."/>
            <person name="Gibbs R."/>
            <person name="Beeman R.W."/>
            <person name="Brown S.J."/>
            <person name="Bucher G."/>
            <person name="Friedrich M."/>
            <person name="Grimmelikhuijzen C.J."/>
            <person name="Klingler M."/>
            <person name="Lorenzen M."/>
            <person name="Richards S."/>
            <person name="Roth S."/>
            <person name="Schroder R."/>
            <person name="Tautz D."/>
            <person name="Zdobnov E.M."/>
            <person name="Muzny D."/>
            <person name="Gibbs R.A."/>
            <person name="Weinstock G.M."/>
            <person name="Attaway T."/>
            <person name="Bell S."/>
            <person name="Buhay C.J."/>
            <person name="Chandrabose M.N."/>
            <person name="Chavez D."/>
            <person name="Clerk-Blankenburg K.P."/>
            <person name="Cree A."/>
            <person name="Dao M."/>
            <person name="Davis C."/>
            <person name="Chacko J."/>
            <person name="Dinh H."/>
            <person name="Dugan-Rocha S."/>
            <person name="Fowler G."/>
            <person name="Garner T.T."/>
            <person name="Garnes J."/>
            <person name="Gnirke A."/>
            <person name="Hawes A."/>
            <person name="Hernandez J."/>
            <person name="Hines S."/>
            <person name="Holder M."/>
            <person name="Hume J."/>
            <person name="Jhangiani S.N."/>
            <person name="Joshi V."/>
            <person name="Khan Z.M."/>
            <person name="Jackson L."/>
            <person name="Kovar C."/>
            <person name="Kowis A."/>
            <person name="Lee S."/>
            <person name="Lewis L.R."/>
            <person name="Margolis J."/>
            <person name="Morgan M."/>
            <person name="Nazareth L.V."/>
            <person name="Nguyen N."/>
            <person name="Okwuonu G."/>
            <person name="Parker D."/>
            <person name="Richards S."/>
            <person name="Ruiz S.J."/>
            <person name="Santibanez J."/>
            <person name="Savard J."/>
            <person name="Scherer S.E."/>
            <person name="Schneider B."/>
            <person name="Sodergren E."/>
            <person name="Tautz D."/>
            <person name="Vattahil S."/>
            <person name="Villasana D."/>
            <person name="White C.S."/>
            <person name="Wright R."/>
            <person name="Park Y."/>
            <person name="Beeman R.W."/>
            <person name="Lord J."/>
            <person name="Oppert B."/>
            <person name="Lorenzen M."/>
            <person name="Brown S."/>
            <person name="Wang L."/>
            <person name="Savard J."/>
            <person name="Tautz D."/>
            <person name="Richards S."/>
            <person name="Weinstock G."/>
            <person name="Gibbs R.A."/>
            <person name="Liu Y."/>
            <person name="Worley K."/>
            <person name="Weinstock G."/>
            <person name="Elsik C.G."/>
            <person name="Reese J.T."/>
            <person name="Elhaik E."/>
            <person name="Landan G."/>
            <person name="Graur D."/>
            <person name="Arensburger P."/>
            <person name="Atkinson P."/>
            <person name="Beeman R.W."/>
            <person name="Beidler J."/>
            <person name="Brown S.J."/>
            <person name="Demuth J.P."/>
            <person name="Drury D.W."/>
            <person name="Du Y.Z."/>
            <person name="Fujiwara H."/>
            <person name="Lorenzen M."/>
            <person name="Maselli V."/>
            <person name="Osanai M."/>
            <person name="Park Y."/>
            <person name="Robertson H.M."/>
            <person name="Tu Z."/>
            <person name="Wang J.J."/>
            <person name="Wang S."/>
            <person name="Richards S."/>
            <person name="Song H."/>
            <person name="Zhang L."/>
            <person name="Sodergren E."/>
            <person name="Werner D."/>
            <person name="Stanke M."/>
            <person name="Morgenstern B."/>
            <person name="Solovyev V."/>
            <person name="Kosarev P."/>
            <person name="Brown G."/>
            <person name="Chen H.C."/>
            <person name="Ermolaeva O."/>
            <person name="Hlavina W."/>
            <person name="Kapustin Y."/>
            <person name="Kiryutin B."/>
            <person name="Kitts P."/>
            <person name="Maglott D."/>
            <person name="Pruitt K."/>
            <person name="Sapojnikov V."/>
            <person name="Souvorov A."/>
            <person name="Mackey A.J."/>
            <person name="Waterhouse R.M."/>
            <person name="Wyder S."/>
            <person name="Zdobnov E.M."/>
            <person name="Zdobnov E.M."/>
            <person name="Wyder S."/>
            <person name="Kriventseva E.V."/>
            <person name="Kadowaki T."/>
            <person name="Bork P."/>
            <person name="Aranda M."/>
            <person name="Bao R."/>
            <person name="Beermann A."/>
            <person name="Berns N."/>
            <person name="Bolognesi R."/>
            <person name="Bonneton F."/>
            <person name="Bopp D."/>
            <person name="Brown S.J."/>
            <person name="Bucher G."/>
            <person name="Butts T."/>
            <person name="Chaumot A."/>
            <person name="Denell R.E."/>
            <person name="Ferrier D.E."/>
            <person name="Friedrich M."/>
            <person name="Gordon C.M."/>
            <person name="Jindra M."/>
            <person name="Klingler M."/>
            <person name="Lan Q."/>
            <person name="Lattorff H.M."/>
            <person name="Laudet V."/>
            <person name="von Levetsow C."/>
            <person name="Liu Z."/>
            <person name="Lutz R."/>
            <person name="Lynch J.A."/>
            <person name="da Fonseca R.N."/>
            <person name="Posnien N."/>
            <person name="Reuter R."/>
            <person name="Roth S."/>
            <person name="Savard J."/>
            <person name="Schinko J.B."/>
            <person name="Schmitt C."/>
            <person name="Schoppmeier M."/>
            <person name="Schroder R."/>
            <person name="Shippy T.D."/>
            <person name="Simonnet F."/>
            <person name="Marques-Souza H."/>
            <person name="Tautz D."/>
            <person name="Tomoyasu Y."/>
            <person name="Trauner J."/>
            <person name="Van der Zee M."/>
            <person name="Vervoort M."/>
            <person name="Wittkopp N."/>
            <person name="Wimmer E.A."/>
            <person name="Yang X."/>
            <person name="Jones A.K."/>
            <person name="Sattelle D.B."/>
            <person name="Ebert P.R."/>
            <person name="Nelson D."/>
            <person name="Scott J.G."/>
            <person name="Beeman R.W."/>
            <person name="Muthukrishnan S."/>
            <person name="Kramer K.J."/>
            <person name="Arakane Y."/>
            <person name="Beeman R.W."/>
            <person name="Zhu Q."/>
            <person name="Hogenkamp D."/>
            <person name="Dixit R."/>
            <person name="Oppert B."/>
            <person name="Jiang H."/>
            <person name="Zou Z."/>
            <person name="Marshall J."/>
            <person name="Elpidina E."/>
            <person name="Vinokurov K."/>
            <person name="Oppert C."/>
            <person name="Zou Z."/>
            <person name="Evans J."/>
            <person name="Lu Z."/>
            <person name="Zhao P."/>
            <person name="Sumathipala N."/>
            <person name="Altincicek B."/>
            <person name="Vilcinskas A."/>
            <person name="Williams M."/>
            <person name="Hultmark D."/>
            <person name="Hetru C."/>
            <person name="Jiang H."/>
            <person name="Grimmelikhuijzen C.J."/>
            <person name="Hauser F."/>
            <person name="Cazzamali G."/>
            <person name="Williamson M."/>
            <person name="Park Y."/>
            <person name="Li B."/>
            <person name="Tanaka Y."/>
            <person name="Predel R."/>
            <person name="Neupert S."/>
            <person name="Schachtner J."/>
            <person name="Verleyen P."/>
            <person name="Raible F."/>
            <person name="Bork P."/>
            <person name="Friedrich M."/>
            <person name="Walden K.K."/>
            <person name="Robertson H.M."/>
            <person name="Angeli S."/>
            <person name="Foret S."/>
            <person name="Bucher G."/>
            <person name="Schuetz S."/>
            <person name="Maleszka R."/>
            <person name="Wimmer E.A."/>
            <person name="Beeman R.W."/>
            <person name="Lorenzen M."/>
            <person name="Tomoyasu Y."/>
            <person name="Miller S.C."/>
            <person name="Grossmann D."/>
            <person name="Bucher G."/>
        </authorList>
    </citation>
    <scope>NUCLEOTIDE SEQUENCE [LARGE SCALE GENOMIC DNA]</scope>
    <source>
        <strain evidence="11 12">Georgia GA2</strain>
    </source>
</reference>
<feature type="transmembrane region" description="Helical" evidence="10">
    <location>
        <begin position="1022"/>
        <end position="1042"/>
    </location>
</feature>
<feature type="transmembrane region" description="Helical" evidence="10">
    <location>
        <begin position="860"/>
        <end position="882"/>
    </location>
</feature>
<evidence type="ECO:0000256" key="5">
    <source>
        <dbReference type="ARBA" id="ARBA00022725"/>
    </source>
</evidence>
<reference evidence="11 12" key="2">
    <citation type="journal article" date="2010" name="Nucleic Acids Res.">
        <title>BeetleBase in 2010: revisions to provide comprehensive genomic information for Tribolium castaneum.</title>
        <authorList>
            <person name="Kim H.S."/>
            <person name="Murphy T."/>
            <person name="Xia J."/>
            <person name="Caragea D."/>
            <person name="Park Y."/>
            <person name="Beeman R.W."/>
            <person name="Lorenzen M.D."/>
            <person name="Butcher S."/>
            <person name="Manak J.R."/>
            <person name="Brown S.J."/>
        </authorList>
    </citation>
    <scope>GENOME REANNOTATION</scope>
    <source>
        <strain evidence="11 12">Georgia GA2</strain>
    </source>
</reference>
<dbReference type="EMBL" id="KQ971380">
    <property type="protein sequence ID" value="KYB25013.1"/>
    <property type="molecule type" value="Genomic_DNA"/>
</dbReference>
<feature type="transmembrane region" description="Helical" evidence="10">
    <location>
        <begin position="803"/>
        <end position="822"/>
    </location>
</feature>
<name>A0A139WAS9_TRICA</name>
<protein>
    <submittedName>
        <fullName evidence="11">Uncharacterized protein</fullName>
    </submittedName>
</protein>
<evidence type="ECO:0000256" key="1">
    <source>
        <dbReference type="ARBA" id="ARBA00004651"/>
    </source>
</evidence>
<dbReference type="Proteomes" id="UP000007266">
    <property type="component" value="Linkage group 10"/>
</dbReference>
<dbReference type="GO" id="GO:0005549">
    <property type="term" value="F:odorant binding"/>
    <property type="evidence" value="ECO:0007669"/>
    <property type="project" value="InterPro"/>
</dbReference>
<evidence type="ECO:0000256" key="10">
    <source>
        <dbReference type="SAM" id="Phobius"/>
    </source>
</evidence>
<feature type="transmembrane region" description="Helical" evidence="10">
    <location>
        <begin position="115"/>
        <end position="137"/>
    </location>
</feature>
<feature type="transmembrane region" description="Helical" evidence="10">
    <location>
        <begin position="157"/>
        <end position="176"/>
    </location>
</feature>
<dbReference type="GO" id="GO:0005886">
    <property type="term" value="C:plasma membrane"/>
    <property type="evidence" value="ECO:0000318"/>
    <property type="project" value="GO_Central"/>
</dbReference>
<keyword evidence="3" id="KW-0716">Sensory transduction</keyword>
<feature type="transmembrane region" description="Helical" evidence="10">
    <location>
        <begin position="405"/>
        <end position="423"/>
    </location>
</feature>
<evidence type="ECO:0000256" key="2">
    <source>
        <dbReference type="ARBA" id="ARBA00022475"/>
    </source>
</evidence>
<dbReference type="InterPro" id="IPR004117">
    <property type="entry name" value="7tm6_olfct_rcpt"/>
</dbReference>
<keyword evidence="5" id="KW-0552">Olfaction</keyword>
<evidence type="ECO:0000256" key="4">
    <source>
        <dbReference type="ARBA" id="ARBA00022692"/>
    </source>
</evidence>
<evidence type="ECO:0000313" key="11">
    <source>
        <dbReference type="EMBL" id="KYB25013.1"/>
    </source>
</evidence>
<evidence type="ECO:0000313" key="12">
    <source>
        <dbReference type="Proteomes" id="UP000007266"/>
    </source>
</evidence>
<dbReference type="PANTHER" id="PTHR21137">
    <property type="entry name" value="ODORANT RECEPTOR"/>
    <property type="match status" value="1"/>
</dbReference>
<keyword evidence="9" id="KW-0807">Transducer</keyword>
<keyword evidence="4 10" id="KW-0812">Transmembrane</keyword>
<keyword evidence="6 10" id="KW-1133">Transmembrane helix</keyword>
<dbReference type="OMA" id="MINVGNI"/>
<feature type="transmembrane region" description="Helical" evidence="10">
    <location>
        <begin position="651"/>
        <end position="671"/>
    </location>
</feature>
<organism evidence="11 12">
    <name type="scientific">Tribolium castaneum</name>
    <name type="common">Red flour beetle</name>
    <dbReference type="NCBI Taxonomy" id="7070"/>
    <lineage>
        <taxon>Eukaryota</taxon>
        <taxon>Metazoa</taxon>
        <taxon>Ecdysozoa</taxon>
        <taxon>Arthropoda</taxon>
        <taxon>Hexapoda</taxon>
        <taxon>Insecta</taxon>
        <taxon>Pterygota</taxon>
        <taxon>Neoptera</taxon>
        <taxon>Endopterygota</taxon>
        <taxon>Coleoptera</taxon>
        <taxon>Polyphaga</taxon>
        <taxon>Cucujiformia</taxon>
        <taxon>Tenebrionidae</taxon>
        <taxon>Tenebrionidae incertae sedis</taxon>
        <taxon>Tribolium</taxon>
    </lineage>
</organism>
<sequence>MKAFSFNIKLFQIFGQWCYENESFYKIYKYTATVLLFLDWLFTMIFVLVNFQESEVVDSLYISPSMTTSMLKYVIFRVNFSQVERMLKIVEEQYLKIDSRRVGFLVERGTKSSVFVIKACFYLVMATVVSLITQPLLQEDIDIPLVIWLPFDYHRSGIFELIYVYVSVSYLYFAYVNVATDCFFYISAIQIGVQCEIVGFMLENLNEIAKQEEENVRRLFLSCVTYYNNILECVKIISDCYREILIVQFFCSFVALCMTMYQLSIVEPFSDVFFKMCVFQSAVICEIFLYCFFGDLVLEKSGKLFYASFSFGWYNGSAKFQKELLIFMNQLQKPIIFHVGNVIPVTCETFKSIMQKSWSFFIALKNTQNLTEPLYNPFAYTILLLKILGMWKYKTESNFYKCYKHLMSASILLTCVFSLLYAYKNYKDPEAIFFIAYLPATLTVPMKFVMFPLNLAKIKRLLDILGPERAIIRTQKQKVILENSLQLSRQIYRIFTACFVSASAGIVATPLSMRRQILLFLEWLPVDYSKDCVHYGVFVGLLYFIFHLILVNAAGDFFFYICAIQIEGRFDLINDTLLNLEEISAQNEDKYERMHRIVIECVQQYNIIIECSKLLVDCFKEILINQLICSCLSLMFTLYQLNAAELFSLNFFRVVFIAMALGSEIFLFCFFGNRLIVKGEILYYSSFESGWYKAPLKIQRDVLIFMQQLQKPVMINVGNIFPLNYETFKGIMQKSWKDWKMAKLNAFKNTTLLLKIVGMWKFKTESIFYKIYKHVMVLHASFACVLSFLYALKKYKDPEAIFFISYLPAIFTVPIKLVMFPINSGKIKQLLELLAAEKAIIRSAQQEEILENAMKLSRQIFNLFGGSFVAAAIVILVTPLSVRSHVMMYYEWFPVDYSKDSVYYGIFGGSLYFLLHLIAVNAAGDFFFYISAIQIEGRFDLIVDTFLNLDEISARDGNSTKYERMHEIVIECVQQYNIIIECSKLLIDCFKEILINQLICSCLSLMFSMYQLNAAEPLSLNFFRIIFYAIAMGSEIFLFCFFGNRLIVKGEILYYSTFASGWYDAPLKIQKDLLIFMQQLQKPVMINVGNIFPLNYDTFKGIMQKSWSFFVALKNTQDLRSKN</sequence>
<feature type="transmembrane region" description="Helical" evidence="10">
    <location>
        <begin position="61"/>
        <end position="80"/>
    </location>
</feature>
<evidence type="ECO:0000256" key="6">
    <source>
        <dbReference type="ARBA" id="ARBA00022989"/>
    </source>
</evidence>
<keyword evidence="8" id="KW-0675">Receptor</keyword>
<proteinExistence type="predicted"/>
<keyword evidence="12" id="KW-1185">Reference proteome</keyword>
<feature type="transmembrane region" description="Helical" evidence="10">
    <location>
        <begin position="771"/>
        <end position="791"/>
    </location>
</feature>
<comment type="subcellular location">
    <subcellularLocation>
        <location evidence="1">Cell membrane</location>
        <topology evidence="1">Multi-pass membrane protein</topology>
    </subcellularLocation>
</comment>
<accession>A0A139WAS9</accession>
<dbReference type="GO" id="GO:0004984">
    <property type="term" value="F:olfactory receptor activity"/>
    <property type="evidence" value="ECO:0000318"/>
    <property type="project" value="GO_Central"/>
</dbReference>
<keyword evidence="7 10" id="KW-0472">Membrane</keyword>
<feature type="transmembrane region" description="Helical" evidence="10">
    <location>
        <begin position="244"/>
        <end position="266"/>
    </location>
</feature>
<dbReference type="GO" id="GO:0050911">
    <property type="term" value="P:detection of chemical stimulus involved in sensory perception of smell"/>
    <property type="evidence" value="ECO:0000318"/>
    <property type="project" value="GO_Central"/>
</dbReference>
<feature type="transmembrane region" description="Helical" evidence="10">
    <location>
        <begin position="435"/>
        <end position="455"/>
    </location>
</feature>
<evidence type="ECO:0000256" key="9">
    <source>
        <dbReference type="ARBA" id="ARBA00023224"/>
    </source>
</evidence>
<keyword evidence="2" id="KW-1003">Cell membrane</keyword>
<feature type="transmembrane region" description="Helical" evidence="10">
    <location>
        <begin position="993"/>
        <end position="1010"/>
    </location>
</feature>
<feature type="transmembrane region" description="Helical" evidence="10">
    <location>
        <begin position="30"/>
        <end position="49"/>
    </location>
</feature>
<evidence type="ECO:0000256" key="8">
    <source>
        <dbReference type="ARBA" id="ARBA00023170"/>
    </source>
</evidence>
<feature type="transmembrane region" description="Helical" evidence="10">
    <location>
        <begin position="491"/>
        <end position="513"/>
    </location>
</feature>
<dbReference type="Pfam" id="PF02949">
    <property type="entry name" value="7tm_6"/>
    <property type="match status" value="3"/>
</dbReference>
<feature type="transmembrane region" description="Helical" evidence="10">
    <location>
        <begin position="272"/>
        <end position="293"/>
    </location>
</feature>
<dbReference type="AlphaFoldDB" id="A0A139WAS9"/>
<evidence type="ECO:0000256" key="7">
    <source>
        <dbReference type="ARBA" id="ARBA00023136"/>
    </source>
</evidence>
<feature type="transmembrane region" description="Helical" evidence="10">
    <location>
        <begin position="533"/>
        <end position="561"/>
    </location>
</feature>
<feature type="transmembrane region" description="Helical" evidence="10">
    <location>
        <begin position="902"/>
        <end position="930"/>
    </location>
</feature>
<dbReference type="GO" id="GO:0007165">
    <property type="term" value="P:signal transduction"/>
    <property type="evidence" value="ECO:0007669"/>
    <property type="project" value="UniProtKB-KW"/>
</dbReference>
<feature type="transmembrane region" description="Helical" evidence="10">
    <location>
        <begin position="622"/>
        <end position="639"/>
    </location>
</feature>
<dbReference type="InParanoid" id="A0A139WAS9"/>
<dbReference type="PANTHER" id="PTHR21137:SF35">
    <property type="entry name" value="ODORANT RECEPTOR 19A-RELATED"/>
    <property type="match status" value="1"/>
</dbReference>
<evidence type="ECO:0000256" key="3">
    <source>
        <dbReference type="ARBA" id="ARBA00022606"/>
    </source>
</evidence>